<gene>
    <name evidence="1" type="ORF">DB769_19635</name>
</gene>
<dbReference type="AlphaFoldDB" id="A0AAQ1BXD9"/>
<dbReference type="EMBL" id="PUUL01000127">
    <property type="protein sequence ID" value="RXD50168.1"/>
    <property type="molecule type" value="Genomic_DNA"/>
</dbReference>
<dbReference type="KEGG" id="xpe:BJD13_23490"/>
<accession>A0AAQ1BXD9</accession>
<sequence length="69" mass="7715">MWPLCVGLYWLAALGLTGRDYAHARTITQMLRRALKRGDARVELRAGRPLSGWHRERGVAVCQRGVAGI</sequence>
<dbReference type="Proteomes" id="UP000289372">
    <property type="component" value="Unassembled WGS sequence"/>
</dbReference>
<evidence type="ECO:0000313" key="2">
    <source>
        <dbReference type="Proteomes" id="UP000289372"/>
    </source>
</evidence>
<reference evidence="1 2" key="1">
    <citation type="submission" date="2018-02" db="EMBL/GenBank/DDBJ databases">
        <title>Characterization of Xanthomonas diversity in transplant houses and field plants.</title>
        <authorList>
            <person name="Abrahamian P."/>
            <person name="Timilsina S."/>
            <person name="Minsavage G.V."/>
            <person name="Goss E.M."/>
            <person name="Jones J.B."/>
            <person name="Vallad G.E."/>
        </authorList>
    </citation>
    <scope>NUCLEOTIDE SEQUENCE [LARGE SCALE GENOMIC DNA]</scope>
    <source>
        <strain evidence="1 2">GEV2132</strain>
    </source>
</reference>
<protein>
    <submittedName>
        <fullName evidence="1">Uncharacterized protein</fullName>
    </submittedName>
</protein>
<name>A0AAQ1BXD9_XANPE</name>
<comment type="caution">
    <text evidence="1">The sequence shown here is derived from an EMBL/GenBank/DDBJ whole genome shotgun (WGS) entry which is preliminary data.</text>
</comment>
<organism evidence="1 2">
    <name type="scientific">Xanthomonas perforans</name>
    <dbReference type="NCBI Taxonomy" id="442694"/>
    <lineage>
        <taxon>Bacteria</taxon>
        <taxon>Pseudomonadati</taxon>
        <taxon>Pseudomonadota</taxon>
        <taxon>Gammaproteobacteria</taxon>
        <taxon>Lysobacterales</taxon>
        <taxon>Lysobacteraceae</taxon>
        <taxon>Xanthomonas</taxon>
    </lineage>
</organism>
<evidence type="ECO:0000313" key="1">
    <source>
        <dbReference type="EMBL" id="RXD50168.1"/>
    </source>
</evidence>
<proteinExistence type="predicted"/>